<dbReference type="PROSITE" id="PS51257">
    <property type="entry name" value="PROKAR_LIPOPROTEIN"/>
    <property type="match status" value="1"/>
</dbReference>
<accession>A0A2M9HJQ3</accession>
<comment type="caution">
    <text evidence="2">The sequence shown here is derived from an EMBL/GenBank/DDBJ whole genome shotgun (WGS) entry which is preliminary data.</text>
</comment>
<dbReference type="InterPro" id="IPR006059">
    <property type="entry name" value="SBP"/>
</dbReference>
<protein>
    <submittedName>
        <fullName evidence="2">ABC transporter substrate-binding protein</fullName>
    </submittedName>
</protein>
<dbReference type="SUPFAM" id="SSF53850">
    <property type="entry name" value="Periplasmic binding protein-like II"/>
    <property type="match status" value="1"/>
</dbReference>
<sequence length="393" mass="41520">MKLSKIRAAVALTAVAAMTVGVTACGSSSASGSSENDKTINFWDPYPQHKAGSDWDKLVQSCAPDGYTLKRQGVATADLINNLTTAVKADNAPDVAIIDNPAMPSAVDAGLITDVKDAGVNTDGFDENIEGPGVVDGTQYGVAFGTNALGLYYNPQVLEKAGVDISTVKDWDSLNEAIKKVVDSGAKGITFSGITGEEGVFQFEPWFWGVNGDLSKPESQAAKDAQDLLSGWVKNGWAPKSVATDNQSASWDLFLTGEYGFAENGSWQAATAQEKGFKSIPIPAKDGGVANVPTGGEFATLPFHKKANADKTKAAADVINCLTSDDNLVKTNETLGYLAAKKDVRTKQVAENPLWEPWVDSVEKAEGRTTKVGLKYEDISATLSKNLQAALNS</sequence>
<dbReference type="EMBL" id="PEBJ01000002">
    <property type="protein sequence ID" value="PJM77020.1"/>
    <property type="molecule type" value="Genomic_DNA"/>
</dbReference>
<evidence type="ECO:0000256" key="1">
    <source>
        <dbReference type="SAM" id="SignalP"/>
    </source>
</evidence>
<dbReference type="Gene3D" id="3.40.190.10">
    <property type="entry name" value="Periplasmic binding protein-like II"/>
    <property type="match status" value="2"/>
</dbReference>
<dbReference type="PANTHER" id="PTHR43649">
    <property type="entry name" value="ARABINOSE-BINDING PROTEIN-RELATED"/>
    <property type="match status" value="1"/>
</dbReference>
<evidence type="ECO:0000313" key="3">
    <source>
        <dbReference type="Proteomes" id="UP000229239"/>
    </source>
</evidence>
<dbReference type="InterPro" id="IPR050490">
    <property type="entry name" value="Bact_solute-bd_prot1"/>
</dbReference>
<gene>
    <name evidence="2" type="ORF">CSQ86_03655</name>
</gene>
<feature type="chain" id="PRO_5038448595" evidence="1">
    <location>
        <begin position="25"/>
        <end position="393"/>
    </location>
</feature>
<keyword evidence="3" id="KW-1185">Reference proteome</keyword>
<feature type="signal peptide" evidence="1">
    <location>
        <begin position="1"/>
        <end position="24"/>
    </location>
</feature>
<reference evidence="3" key="1">
    <citation type="submission" date="2017-10" db="EMBL/GenBank/DDBJ databases">
        <title>Draft genome sequences of strains TRE 1, TRE 9, TRE H and TRI 7, isolated from tamarins, belonging to four potential novel Bifidobacterium species.</title>
        <authorList>
            <person name="Mattarelli P."/>
            <person name="Modesto M."/>
            <person name="Puglisi E."/>
            <person name="Morelli L."/>
            <person name="Bonetti A."/>
            <person name="Spezio C."/>
            <person name="Sandri C."/>
        </authorList>
    </citation>
    <scope>NUCLEOTIDE SEQUENCE [LARGE SCALE GENOMIC DNA]</scope>
    <source>
        <strain evidence="3">TREH</strain>
    </source>
</reference>
<dbReference type="PANTHER" id="PTHR43649:SF30">
    <property type="entry name" value="ABC TRANSPORTER SUBSTRATE-BINDING PROTEIN"/>
    <property type="match status" value="1"/>
</dbReference>
<dbReference type="AlphaFoldDB" id="A0A2M9HJQ3"/>
<dbReference type="Proteomes" id="UP000229239">
    <property type="component" value="Unassembled WGS sequence"/>
</dbReference>
<dbReference type="Pfam" id="PF13416">
    <property type="entry name" value="SBP_bac_8"/>
    <property type="match status" value="1"/>
</dbReference>
<keyword evidence="1" id="KW-0732">Signal</keyword>
<name>A0A2M9HJQ3_9BIFI</name>
<proteinExistence type="predicted"/>
<dbReference type="RefSeq" id="WP_100493787.1">
    <property type="nucleotide sequence ID" value="NZ_PEBJ01000002.1"/>
</dbReference>
<evidence type="ECO:0000313" key="2">
    <source>
        <dbReference type="EMBL" id="PJM77020.1"/>
    </source>
</evidence>
<dbReference type="OrthoDB" id="9780991at2"/>
<organism evidence="2 3">
    <name type="scientific">Bifidobacterium felsineum</name>
    <dbReference type="NCBI Taxonomy" id="2045440"/>
    <lineage>
        <taxon>Bacteria</taxon>
        <taxon>Bacillati</taxon>
        <taxon>Actinomycetota</taxon>
        <taxon>Actinomycetes</taxon>
        <taxon>Bifidobacteriales</taxon>
        <taxon>Bifidobacteriaceae</taxon>
        <taxon>Bifidobacterium</taxon>
    </lineage>
</organism>